<evidence type="ECO:0000313" key="9">
    <source>
        <dbReference type="Ensembl" id="ENSSPUP00000006230.1"/>
    </source>
</evidence>
<evidence type="ECO:0000256" key="3">
    <source>
        <dbReference type="ARBA" id="ARBA00006332"/>
    </source>
</evidence>
<dbReference type="PANTHER" id="PTHR14865">
    <property type="entry name" value="CST COMPLEX SUBUNIT CTC1"/>
    <property type="match status" value="1"/>
</dbReference>
<keyword evidence="5" id="KW-0158">Chromosome</keyword>
<evidence type="ECO:0000313" key="10">
    <source>
        <dbReference type="Proteomes" id="UP000694392"/>
    </source>
</evidence>
<evidence type="ECO:0000256" key="4">
    <source>
        <dbReference type="ARBA" id="ARBA00016175"/>
    </source>
</evidence>
<dbReference type="InterPro" id="IPR042617">
    <property type="entry name" value="CTC1-like"/>
</dbReference>
<evidence type="ECO:0000256" key="2">
    <source>
        <dbReference type="ARBA" id="ARBA00004574"/>
    </source>
</evidence>
<evidence type="ECO:0000256" key="8">
    <source>
        <dbReference type="ARBA" id="ARBA00023242"/>
    </source>
</evidence>
<keyword evidence="6" id="KW-0779">Telomere</keyword>
<comment type="similarity">
    <text evidence="3">Belongs to the CTC1 family.</text>
</comment>
<reference evidence="9" key="1">
    <citation type="submission" date="2025-08" db="UniProtKB">
        <authorList>
            <consortium name="Ensembl"/>
        </authorList>
    </citation>
    <scope>IDENTIFICATION</scope>
</reference>
<dbReference type="GO" id="GO:0045740">
    <property type="term" value="P:positive regulation of DNA replication"/>
    <property type="evidence" value="ECO:0007669"/>
    <property type="project" value="TreeGrafter"/>
</dbReference>
<comment type="subcellular location">
    <subcellularLocation>
        <location evidence="2">Chromosome</location>
        <location evidence="2">Telomere</location>
    </subcellularLocation>
    <subcellularLocation>
        <location evidence="1">Nucleus</location>
    </subcellularLocation>
</comment>
<evidence type="ECO:0000256" key="7">
    <source>
        <dbReference type="ARBA" id="ARBA00023125"/>
    </source>
</evidence>
<name>A0A8D0L3L7_SPHPU</name>
<dbReference type="GO" id="GO:1990879">
    <property type="term" value="C:CST complex"/>
    <property type="evidence" value="ECO:0007669"/>
    <property type="project" value="TreeGrafter"/>
</dbReference>
<evidence type="ECO:0000256" key="6">
    <source>
        <dbReference type="ARBA" id="ARBA00022895"/>
    </source>
</evidence>
<accession>A0A8D0L3L7</accession>
<sequence>MALLGVLRVSKSGFLQLQDKSGSLPCVTSCRDGRPFADTALIGSLLQVETYQLVAERFLQSDFPSWQQLATSQHIREKKTRIYVQFCLEEAQILHTPEIRV</sequence>
<organism evidence="9 10">
    <name type="scientific">Sphenodon punctatus</name>
    <name type="common">Tuatara</name>
    <name type="synonym">Hatteria punctata</name>
    <dbReference type="NCBI Taxonomy" id="8508"/>
    <lineage>
        <taxon>Eukaryota</taxon>
        <taxon>Metazoa</taxon>
        <taxon>Chordata</taxon>
        <taxon>Craniata</taxon>
        <taxon>Vertebrata</taxon>
        <taxon>Euteleostomi</taxon>
        <taxon>Lepidosauria</taxon>
        <taxon>Sphenodontia</taxon>
        <taxon>Sphenodontidae</taxon>
        <taxon>Sphenodon</taxon>
    </lineage>
</organism>
<evidence type="ECO:0000256" key="5">
    <source>
        <dbReference type="ARBA" id="ARBA00022454"/>
    </source>
</evidence>
<dbReference type="Ensembl" id="ENSSPUT00000006633.1">
    <property type="protein sequence ID" value="ENSSPUP00000006230.1"/>
    <property type="gene ID" value="ENSSPUG00000004813.1"/>
</dbReference>
<keyword evidence="10" id="KW-1185">Reference proteome</keyword>
<reference evidence="9" key="2">
    <citation type="submission" date="2025-09" db="UniProtKB">
        <authorList>
            <consortium name="Ensembl"/>
        </authorList>
    </citation>
    <scope>IDENTIFICATION</scope>
</reference>
<dbReference type="PANTHER" id="PTHR14865:SF2">
    <property type="entry name" value="CST COMPLEX SUBUNIT CTC1"/>
    <property type="match status" value="1"/>
</dbReference>
<keyword evidence="8" id="KW-0539">Nucleus</keyword>
<dbReference type="GO" id="GO:0003697">
    <property type="term" value="F:single-stranded DNA binding"/>
    <property type="evidence" value="ECO:0007669"/>
    <property type="project" value="InterPro"/>
</dbReference>
<keyword evidence="7" id="KW-0238">DNA-binding</keyword>
<dbReference type="GO" id="GO:0010833">
    <property type="term" value="P:telomere maintenance via telomere lengthening"/>
    <property type="evidence" value="ECO:0007669"/>
    <property type="project" value="TreeGrafter"/>
</dbReference>
<dbReference type="Proteomes" id="UP000694392">
    <property type="component" value="Unplaced"/>
</dbReference>
<dbReference type="InterPro" id="IPR029156">
    <property type="entry name" value="CTC1"/>
</dbReference>
<dbReference type="AlphaFoldDB" id="A0A8D0L3L7"/>
<dbReference type="Pfam" id="PF15489">
    <property type="entry name" value="CTC1"/>
    <property type="match status" value="1"/>
</dbReference>
<dbReference type="GO" id="GO:0042162">
    <property type="term" value="F:telomeric DNA binding"/>
    <property type="evidence" value="ECO:0007669"/>
    <property type="project" value="TreeGrafter"/>
</dbReference>
<protein>
    <recommendedName>
        <fullName evidence="4">CST complex subunit CTC1</fullName>
    </recommendedName>
</protein>
<proteinExistence type="inferred from homology"/>
<evidence type="ECO:0000256" key="1">
    <source>
        <dbReference type="ARBA" id="ARBA00004123"/>
    </source>
</evidence>